<dbReference type="FunFam" id="1.20.5.110:FF:000011">
    <property type="entry name" value="B-cell receptor-associated protein 29"/>
    <property type="match status" value="1"/>
</dbReference>
<reference evidence="13 14" key="1">
    <citation type="journal article" date="2016" name="Sci. Rep.">
        <title>The Dendrobium catenatum Lindl. genome sequence provides insights into polysaccharide synthase, floral development and adaptive evolution.</title>
        <authorList>
            <person name="Zhang G.Q."/>
            <person name="Xu Q."/>
            <person name="Bian C."/>
            <person name="Tsai W.C."/>
            <person name="Yeh C.M."/>
            <person name="Liu K.W."/>
            <person name="Yoshida K."/>
            <person name="Zhang L.S."/>
            <person name="Chang S.B."/>
            <person name="Chen F."/>
            <person name="Shi Y."/>
            <person name="Su Y.Y."/>
            <person name="Zhang Y.Q."/>
            <person name="Chen L.J."/>
            <person name="Yin Y."/>
            <person name="Lin M."/>
            <person name="Huang H."/>
            <person name="Deng H."/>
            <person name="Wang Z.W."/>
            <person name="Zhu S.L."/>
            <person name="Zhao X."/>
            <person name="Deng C."/>
            <person name="Niu S.C."/>
            <person name="Huang J."/>
            <person name="Wang M."/>
            <person name="Liu G.H."/>
            <person name="Yang H.J."/>
            <person name="Xiao X.J."/>
            <person name="Hsiao Y.Y."/>
            <person name="Wu W.L."/>
            <person name="Chen Y.Y."/>
            <person name="Mitsuda N."/>
            <person name="Ohme-Takagi M."/>
            <person name="Luo Y.B."/>
            <person name="Van de Peer Y."/>
            <person name="Liu Z.J."/>
        </authorList>
    </citation>
    <scope>NUCLEOTIDE SEQUENCE [LARGE SCALE GENOMIC DNA]</scope>
    <source>
        <tissue evidence="13">The whole plant</tissue>
    </source>
</reference>
<evidence type="ECO:0000256" key="7">
    <source>
        <dbReference type="ARBA" id="ARBA00022927"/>
    </source>
</evidence>
<feature type="transmembrane region" description="Helical" evidence="11">
    <location>
        <begin position="6"/>
        <end position="23"/>
    </location>
</feature>
<dbReference type="GO" id="GO:0006888">
    <property type="term" value="P:endoplasmic reticulum to Golgi vesicle-mediated transport"/>
    <property type="evidence" value="ECO:0007669"/>
    <property type="project" value="UniProtKB-UniRule"/>
</dbReference>
<dbReference type="PANTHER" id="PTHR12701">
    <property type="entry name" value="BCR-ASSOCIATED PROTEIN, BAP"/>
    <property type="match status" value="1"/>
</dbReference>
<accession>A0A2I0X8X7</accession>
<evidence type="ECO:0000256" key="11">
    <source>
        <dbReference type="RuleBase" id="RU367026"/>
    </source>
</evidence>
<dbReference type="Gene3D" id="1.20.5.110">
    <property type="match status" value="1"/>
</dbReference>
<dbReference type="GO" id="GO:0006886">
    <property type="term" value="P:intracellular protein transport"/>
    <property type="evidence" value="ECO:0007669"/>
    <property type="project" value="UniProtKB-UniRule"/>
</dbReference>
<keyword evidence="7 11" id="KW-0653">Protein transport</keyword>
<dbReference type="Proteomes" id="UP000233837">
    <property type="component" value="Unassembled WGS sequence"/>
</dbReference>
<feature type="coiled-coil region" evidence="12">
    <location>
        <begin position="115"/>
        <end position="212"/>
    </location>
</feature>
<keyword evidence="9 12" id="KW-0175">Coiled coil</keyword>
<dbReference type="InterPro" id="IPR008417">
    <property type="entry name" value="BAP29/BAP31"/>
</dbReference>
<comment type="function">
    <text evidence="11">May play a role in anterograde transport of membrane proteins from the endoplasmic reticulum to the Golgi.</text>
</comment>
<keyword evidence="5" id="KW-0053">Apoptosis</keyword>
<keyword evidence="3 11" id="KW-0813">Transport</keyword>
<sequence>MIQVLFLVLFAEGAVAFLLMLKIGPLRELVMKTLDQLKTGKGPATMKTLACTFAVIFLSSIVNILNIQKRGLKLGTVTPMDQVLWRTHVLEASLTGYILFLAFVIDRLHHYLCKLTNLKKTVISSRDEVEELQKEQLHFKEKEIKSSDEIKKLKDEISVLNEKLQKLKSDSDDHEKRTISAEAHVSALQKQCEELLLEYDRLLEDNQILQAQALGYRS</sequence>
<evidence type="ECO:0000256" key="5">
    <source>
        <dbReference type="ARBA" id="ARBA00022703"/>
    </source>
</evidence>
<evidence type="ECO:0000313" key="14">
    <source>
        <dbReference type="Proteomes" id="UP000233837"/>
    </source>
</evidence>
<dbReference type="GO" id="GO:0005789">
    <property type="term" value="C:endoplasmic reticulum membrane"/>
    <property type="evidence" value="ECO:0007669"/>
    <property type="project" value="UniProtKB-SubCell"/>
</dbReference>
<proteinExistence type="inferred from homology"/>
<evidence type="ECO:0000313" key="13">
    <source>
        <dbReference type="EMBL" id="PKU84369.1"/>
    </source>
</evidence>
<keyword evidence="8 11" id="KW-1133">Transmembrane helix</keyword>
<evidence type="ECO:0000256" key="10">
    <source>
        <dbReference type="ARBA" id="ARBA00023136"/>
    </source>
</evidence>
<dbReference type="GO" id="GO:0070973">
    <property type="term" value="P:protein localization to endoplasmic reticulum exit site"/>
    <property type="evidence" value="ECO:0007669"/>
    <property type="project" value="UniProtKB-UniRule"/>
</dbReference>
<feature type="transmembrane region" description="Helical" evidence="11">
    <location>
        <begin position="85"/>
        <end position="105"/>
    </location>
</feature>
<keyword evidence="11" id="KW-0931">ER-Golgi transport</keyword>
<keyword evidence="6 11" id="KW-0256">Endoplasmic reticulum</keyword>
<keyword evidence="14" id="KW-1185">Reference proteome</keyword>
<keyword evidence="10 11" id="KW-0472">Membrane</keyword>
<keyword evidence="4 11" id="KW-0812">Transmembrane</keyword>
<evidence type="ECO:0000256" key="2">
    <source>
        <dbReference type="ARBA" id="ARBA00007956"/>
    </source>
</evidence>
<dbReference type="STRING" id="906689.A0A2I0X8X7"/>
<evidence type="ECO:0000256" key="1">
    <source>
        <dbReference type="ARBA" id="ARBA00004477"/>
    </source>
</evidence>
<feature type="transmembrane region" description="Helical" evidence="11">
    <location>
        <begin position="44"/>
        <end position="65"/>
    </location>
</feature>
<comment type="similarity">
    <text evidence="2 11">Belongs to the BCAP29/BCAP31 family.</text>
</comment>
<dbReference type="OrthoDB" id="781454at2759"/>
<protein>
    <recommendedName>
        <fullName evidence="11">Endoplasmic reticulum transmembrane protein</fullName>
    </recommendedName>
</protein>
<dbReference type="PANTHER" id="PTHR12701:SF13">
    <property type="entry name" value="ENDOPLASMIC RETICULUM TRANSMEMBRANE PROTEIN"/>
    <property type="match status" value="1"/>
</dbReference>
<organism evidence="13 14">
    <name type="scientific">Dendrobium catenatum</name>
    <dbReference type="NCBI Taxonomy" id="906689"/>
    <lineage>
        <taxon>Eukaryota</taxon>
        <taxon>Viridiplantae</taxon>
        <taxon>Streptophyta</taxon>
        <taxon>Embryophyta</taxon>
        <taxon>Tracheophyta</taxon>
        <taxon>Spermatophyta</taxon>
        <taxon>Magnoliopsida</taxon>
        <taxon>Liliopsida</taxon>
        <taxon>Asparagales</taxon>
        <taxon>Orchidaceae</taxon>
        <taxon>Epidendroideae</taxon>
        <taxon>Malaxideae</taxon>
        <taxon>Dendrobiinae</taxon>
        <taxon>Dendrobium</taxon>
    </lineage>
</organism>
<evidence type="ECO:0000256" key="12">
    <source>
        <dbReference type="SAM" id="Coils"/>
    </source>
</evidence>
<dbReference type="AlphaFoldDB" id="A0A2I0X8X7"/>
<evidence type="ECO:0000256" key="3">
    <source>
        <dbReference type="ARBA" id="ARBA00022448"/>
    </source>
</evidence>
<comment type="subcellular location">
    <subcellularLocation>
        <location evidence="1 11">Endoplasmic reticulum membrane</location>
        <topology evidence="1 11">Multi-pass membrane protein</topology>
    </subcellularLocation>
</comment>
<name>A0A2I0X8X7_9ASPA</name>
<dbReference type="EMBL" id="KZ502052">
    <property type="protein sequence ID" value="PKU84369.1"/>
    <property type="molecule type" value="Genomic_DNA"/>
</dbReference>
<evidence type="ECO:0000256" key="8">
    <source>
        <dbReference type="ARBA" id="ARBA00022989"/>
    </source>
</evidence>
<evidence type="ECO:0000256" key="4">
    <source>
        <dbReference type="ARBA" id="ARBA00022692"/>
    </source>
</evidence>
<evidence type="ECO:0000256" key="6">
    <source>
        <dbReference type="ARBA" id="ARBA00022824"/>
    </source>
</evidence>
<gene>
    <name evidence="13" type="ORF">MA16_Dca002882</name>
</gene>
<reference evidence="13 14" key="2">
    <citation type="journal article" date="2017" name="Nature">
        <title>The Apostasia genome and the evolution of orchids.</title>
        <authorList>
            <person name="Zhang G.Q."/>
            <person name="Liu K.W."/>
            <person name="Li Z."/>
            <person name="Lohaus R."/>
            <person name="Hsiao Y.Y."/>
            <person name="Niu S.C."/>
            <person name="Wang J.Y."/>
            <person name="Lin Y.C."/>
            <person name="Xu Q."/>
            <person name="Chen L.J."/>
            <person name="Yoshida K."/>
            <person name="Fujiwara S."/>
            <person name="Wang Z.W."/>
            <person name="Zhang Y.Q."/>
            <person name="Mitsuda N."/>
            <person name="Wang M."/>
            <person name="Liu G.H."/>
            <person name="Pecoraro L."/>
            <person name="Huang H.X."/>
            <person name="Xiao X.J."/>
            <person name="Lin M."/>
            <person name="Wu X.Y."/>
            <person name="Wu W.L."/>
            <person name="Chen Y.Y."/>
            <person name="Chang S.B."/>
            <person name="Sakamoto S."/>
            <person name="Ohme-Takagi M."/>
            <person name="Yagi M."/>
            <person name="Zeng S.J."/>
            <person name="Shen C.Y."/>
            <person name="Yeh C.M."/>
            <person name="Luo Y.B."/>
            <person name="Tsai W.C."/>
            <person name="Van de Peer Y."/>
            <person name="Liu Z.J."/>
        </authorList>
    </citation>
    <scope>NUCLEOTIDE SEQUENCE [LARGE SCALE GENOMIC DNA]</scope>
    <source>
        <tissue evidence="13">The whole plant</tissue>
    </source>
</reference>
<evidence type="ECO:0000256" key="9">
    <source>
        <dbReference type="ARBA" id="ARBA00023054"/>
    </source>
</evidence>